<dbReference type="InterPro" id="IPR020904">
    <property type="entry name" value="Sc_DH/Rdtase_CS"/>
</dbReference>
<comment type="caution">
    <text evidence="3">The sequence shown here is derived from an EMBL/GenBank/DDBJ whole genome shotgun (WGS) entry which is preliminary data.</text>
</comment>
<evidence type="ECO:0000256" key="2">
    <source>
        <dbReference type="SAM" id="MobiDB-lite"/>
    </source>
</evidence>
<dbReference type="FunFam" id="3.40.50.720:FF:001883">
    <property type="entry name" value="NADPH-dependent pterin aldehyde reductase"/>
    <property type="match status" value="1"/>
</dbReference>
<dbReference type="Pfam" id="PF00106">
    <property type="entry name" value="adh_short"/>
    <property type="match status" value="1"/>
</dbReference>
<sequence>MQDGCLRRYPALCGSGDRIQACMAELGVPLTKHPGFHQYEAAPDLRVQENDVPTKEARGTNRRIHFSNREKSHGARRTMKSEDKVAEIQNKSQTAATSRHQDPWCRSSPLDEKEILLRDMVDTNIKGTANVLRHFVPLMIEKRHGIIINLSSGWGRSAAAEVAPYCASKWAIEGLTRSLAKELPPGLAAIALSPGVVNTDMLNSCFGSSAALYQTTETWAPKAATMILSLSLDDNGASLTTGIEGLQAIKPRLRDQCNKKGPSNNHEMGRDFNSSSYVGDHGVDVEATMIEAIATKEELEHLVMLYRSEADAMGRITAGILRLLKLDKSLGQGTIEQLRNLGSGGMDNIFSPRRLSRQNSFGSIGTPLTPTMQAIADVMSSKTTPEATISSLQGEISESKAKCMALISQASSTEDQNRAEDIRQLSEKLESMQSLVTQLKNFDLTI</sequence>
<dbReference type="InterPro" id="IPR006740">
    <property type="entry name" value="DUF604"/>
</dbReference>
<dbReference type="AlphaFoldDB" id="A0A3L6ELE0"/>
<dbReference type="Proteomes" id="UP000251960">
    <property type="component" value="Chromosome 5"/>
</dbReference>
<accession>A0A3L6ELE0</accession>
<comment type="similarity">
    <text evidence="1">Belongs to the short-chain dehydrogenases/reductases (SDR) family.</text>
</comment>
<dbReference type="PANTHER" id="PTHR45267:SF2">
    <property type="entry name" value="NADPH-DEPENDENT PTERIN ALDEHYDE REDUCTASE"/>
    <property type="match status" value="1"/>
</dbReference>
<protein>
    <submittedName>
        <fullName evidence="3">NADPH-dependent pterin aldehyde reductase</fullName>
    </submittedName>
</protein>
<dbReference type="CDD" id="cd05233">
    <property type="entry name" value="SDR_c"/>
    <property type="match status" value="1"/>
</dbReference>
<proteinExistence type="inferred from homology"/>
<feature type="compositionally biased region" description="Polar residues" evidence="2">
    <location>
        <begin position="89"/>
        <end position="98"/>
    </location>
</feature>
<dbReference type="PRINTS" id="PR00081">
    <property type="entry name" value="GDHRDH"/>
</dbReference>
<dbReference type="PANTHER" id="PTHR45267">
    <property type="match status" value="1"/>
</dbReference>
<dbReference type="InterPro" id="IPR036291">
    <property type="entry name" value="NAD(P)-bd_dom_sf"/>
</dbReference>
<evidence type="ECO:0000313" key="3">
    <source>
        <dbReference type="EMBL" id="PWZ21448.1"/>
    </source>
</evidence>
<dbReference type="PROSITE" id="PS00061">
    <property type="entry name" value="ADH_SHORT"/>
    <property type="match status" value="1"/>
</dbReference>
<dbReference type="InterPro" id="IPR002347">
    <property type="entry name" value="SDR_fam"/>
</dbReference>
<feature type="compositionally biased region" description="Basic and acidic residues" evidence="2">
    <location>
        <begin position="67"/>
        <end position="86"/>
    </location>
</feature>
<organism evidence="3">
    <name type="scientific">Zea mays</name>
    <name type="common">Maize</name>
    <dbReference type="NCBI Taxonomy" id="4577"/>
    <lineage>
        <taxon>Eukaryota</taxon>
        <taxon>Viridiplantae</taxon>
        <taxon>Streptophyta</taxon>
        <taxon>Embryophyta</taxon>
        <taxon>Tracheophyta</taxon>
        <taxon>Spermatophyta</taxon>
        <taxon>Magnoliopsida</taxon>
        <taxon>Liliopsida</taxon>
        <taxon>Poales</taxon>
        <taxon>Poaceae</taxon>
        <taxon>PACMAD clade</taxon>
        <taxon>Panicoideae</taxon>
        <taxon>Andropogonodae</taxon>
        <taxon>Andropogoneae</taxon>
        <taxon>Tripsacinae</taxon>
        <taxon>Zea</taxon>
    </lineage>
</organism>
<dbReference type="PRINTS" id="PR00080">
    <property type="entry name" value="SDRFAMILY"/>
</dbReference>
<reference evidence="3" key="1">
    <citation type="journal article" date="2018" name="Nat. Genet.">
        <title>Extensive intraspecific gene order and gene structural variations between Mo17 and other maize genomes.</title>
        <authorList>
            <person name="Sun S."/>
            <person name="Zhou Y."/>
            <person name="Chen J."/>
            <person name="Shi J."/>
            <person name="Zhao H."/>
            <person name="Zhao H."/>
            <person name="Song W."/>
            <person name="Zhang M."/>
            <person name="Cui Y."/>
            <person name="Dong X."/>
            <person name="Liu H."/>
            <person name="Ma X."/>
            <person name="Jiao Y."/>
            <person name="Wang B."/>
            <person name="Wei X."/>
            <person name="Stein J.C."/>
            <person name="Glaubitz J.C."/>
            <person name="Lu F."/>
            <person name="Yu G."/>
            <person name="Liang C."/>
            <person name="Fengler K."/>
            <person name="Li B."/>
            <person name="Rafalski A."/>
            <person name="Schnable P.S."/>
            <person name="Ware D.H."/>
            <person name="Buckler E.S."/>
            <person name="Lai J."/>
        </authorList>
    </citation>
    <scope>NUCLEOTIDE SEQUENCE [LARGE SCALE GENOMIC DNA]</scope>
    <source>
        <tissue evidence="3">Seedling</tissue>
    </source>
</reference>
<feature type="region of interest" description="Disordered" evidence="2">
    <location>
        <begin position="52"/>
        <end position="105"/>
    </location>
</feature>
<name>A0A3L6ELE0_MAIZE</name>
<dbReference type="EMBL" id="NCVQ01000006">
    <property type="protein sequence ID" value="PWZ21448.1"/>
    <property type="molecule type" value="Genomic_DNA"/>
</dbReference>
<dbReference type="ExpressionAtlas" id="A0A3L6ELE0">
    <property type="expression patterns" value="baseline and differential"/>
</dbReference>
<dbReference type="Gene3D" id="3.40.50.720">
    <property type="entry name" value="NAD(P)-binding Rossmann-like Domain"/>
    <property type="match status" value="1"/>
</dbReference>
<dbReference type="InterPro" id="IPR053241">
    <property type="entry name" value="NADPH_pterin_aldehyde_rdct"/>
</dbReference>
<dbReference type="SUPFAM" id="SSF51735">
    <property type="entry name" value="NAD(P)-binding Rossmann-fold domains"/>
    <property type="match status" value="1"/>
</dbReference>
<dbReference type="Pfam" id="PF04646">
    <property type="entry name" value="DUF604"/>
    <property type="match status" value="1"/>
</dbReference>
<evidence type="ECO:0000256" key="1">
    <source>
        <dbReference type="RuleBase" id="RU000363"/>
    </source>
</evidence>
<gene>
    <name evidence="3" type="primary">At1g10310_1</name>
    <name evidence="3" type="ORF">Zm00014a_022808</name>
</gene>